<feature type="compositionally biased region" description="Polar residues" evidence="7">
    <location>
        <begin position="407"/>
        <end position="424"/>
    </location>
</feature>
<dbReference type="EMBL" id="JANIIK010000119">
    <property type="protein sequence ID" value="KAJ3584374.1"/>
    <property type="molecule type" value="Genomic_DNA"/>
</dbReference>
<feature type="domain" description="TM7S3/TM198-like" evidence="9">
    <location>
        <begin position="50"/>
        <end position="247"/>
    </location>
</feature>
<sequence>MTTVTETLTPWAGLTQAATPAGEAELLRPEPLDGCVAPGGRHKVVPSVVCSMCCLFGIVYCFFGYRCFKAVMFLTGLMFGSVVVFLLCHRERVLDTQLSAEASMGVGLGVGVLCGLVTMLVRSVGLFMTGLLLGLLVAVATLVCMEELSSSPPRSVWAPLGVLLGLGTLFAVLTLQWQRLFTTLSTACFGAAAMAVALDYFAELLGLVLYVYERLKATPRAKPVCWVTWAVLGAWAALALLGVLVQWKVTAEGYSHTKVIISHQQRHMQSYIQNFRERQVEVDVCADDPQSSSSGLHDVPLLGSGPLHPRPMSSGPLNSRPISSVPLLPRPMSSGPPHPRPMSSGGPLNPRPMSSSGGPLNPRPMSSVLLGARPMSSSGGPLNPRPMSSGGPLNPRPMSSVLLGARPTSSGSPHNVPLLSNSGGPPNPRPMSSVGPYNSRPTSSSSGGGPHNPRPMSSAGGPHNLTPSNSTGGGPHSARPMSSVGPFNSRPTSSSSGSSGPHSSRPMSSTGGPHNLTPSNSTGGGPHSSRPMSSGGGGPHNPRPTSSVAGPHSSRPTSSSGGGGGPHFARPASGVIVAGGGPHAVVDLGLDGACGGSTSSTTLAPPPAEAVGPLLRI</sequence>
<evidence type="ECO:0000313" key="10">
    <source>
        <dbReference type="EMBL" id="KAJ3584374.1"/>
    </source>
</evidence>
<dbReference type="GO" id="GO:0005886">
    <property type="term" value="C:plasma membrane"/>
    <property type="evidence" value="ECO:0007669"/>
    <property type="project" value="TreeGrafter"/>
</dbReference>
<proteinExistence type="inferred from homology"/>
<evidence type="ECO:0000256" key="4">
    <source>
        <dbReference type="ARBA" id="ARBA00022989"/>
    </source>
</evidence>
<evidence type="ECO:0000259" key="9">
    <source>
        <dbReference type="Pfam" id="PF13886"/>
    </source>
</evidence>
<comment type="subcellular location">
    <subcellularLocation>
        <location evidence="1">Membrane</location>
        <topology evidence="1">Multi-pass membrane protein</topology>
    </subcellularLocation>
</comment>
<dbReference type="GO" id="GO:0090263">
    <property type="term" value="P:positive regulation of canonical Wnt signaling pathway"/>
    <property type="evidence" value="ECO:0007669"/>
    <property type="project" value="TreeGrafter"/>
</dbReference>
<comment type="similarity">
    <text evidence="2">Belongs to the TMEM198 family.</text>
</comment>
<dbReference type="Pfam" id="PF13886">
    <property type="entry name" value="TM7S3_TM198"/>
    <property type="match status" value="1"/>
</dbReference>
<reference evidence="10" key="1">
    <citation type="submission" date="2022-07" db="EMBL/GenBank/DDBJ databases">
        <title>Chromosome-level genome of Muraenolepis orangiensis.</title>
        <authorList>
            <person name="Kim J."/>
        </authorList>
    </citation>
    <scope>NUCLEOTIDE SEQUENCE</scope>
    <source>
        <strain evidence="10">KU_S4_2022</strain>
        <tissue evidence="10">Muscle</tissue>
    </source>
</reference>
<evidence type="ECO:0000256" key="1">
    <source>
        <dbReference type="ARBA" id="ARBA00004141"/>
    </source>
</evidence>
<evidence type="ECO:0000256" key="8">
    <source>
        <dbReference type="SAM" id="Phobius"/>
    </source>
</evidence>
<feature type="transmembrane region" description="Helical" evidence="8">
    <location>
        <begin position="44"/>
        <end position="65"/>
    </location>
</feature>
<evidence type="ECO:0000256" key="5">
    <source>
        <dbReference type="ARBA" id="ARBA00023136"/>
    </source>
</evidence>
<evidence type="ECO:0000256" key="2">
    <source>
        <dbReference type="ARBA" id="ARBA00006244"/>
    </source>
</evidence>
<protein>
    <recommendedName>
        <fullName evidence="6">Transmembrane protein 198</fullName>
    </recommendedName>
</protein>
<dbReference type="InterPro" id="IPR025256">
    <property type="entry name" value="TM7S3/TM198-like_dom"/>
</dbReference>
<organism evidence="10 11">
    <name type="scientific">Muraenolepis orangiensis</name>
    <name type="common">Patagonian moray cod</name>
    <dbReference type="NCBI Taxonomy" id="630683"/>
    <lineage>
        <taxon>Eukaryota</taxon>
        <taxon>Metazoa</taxon>
        <taxon>Chordata</taxon>
        <taxon>Craniata</taxon>
        <taxon>Vertebrata</taxon>
        <taxon>Euteleostomi</taxon>
        <taxon>Actinopterygii</taxon>
        <taxon>Neopterygii</taxon>
        <taxon>Teleostei</taxon>
        <taxon>Neoteleostei</taxon>
        <taxon>Acanthomorphata</taxon>
        <taxon>Zeiogadaria</taxon>
        <taxon>Gadariae</taxon>
        <taxon>Gadiformes</taxon>
        <taxon>Muraenolepidoidei</taxon>
        <taxon>Muraenolepididae</taxon>
        <taxon>Muraenolepis</taxon>
    </lineage>
</organism>
<feature type="compositionally biased region" description="Low complexity" evidence="7">
    <location>
        <begin position="550"/>
        <end position="559"/>
    </location>
</feature>
<feature type="transmembrane region" description="Helical" evidence="8">
    <location>
        <begin position="100"/>
        <end position="120"/>
    </location>
</feature>
<feature type="transmembrane region" description="Helical" evidence="8">
    <location>
        <begin position="224"/>
        <end position="247"/>
    </location>
</feature>
<keyword evidence="3 8" id="KW-0812">Transmembrane</keyword>
<accession>A0A9Q0D8V4</accession>
<dbReference type="Proteomes" id="UP001148018">
    <property type="component" value="Unassembled WGS sequence"/>
</dbReference>
<feature type="compositionally biased region" description="Low complexity" evidence="7">
    <location>
        <begin position="435"/>
        <end position="445"/>
    </location>
</feature>
<keyword evidence="4 8" id="KW-1133">Transmembrane helix</keyword>
<dbReference type="AlphaFoldDB" id="A0A9Q0D8V4"/>
<dbReference type="InterPro" id="IPR040236">
    <property type="entry name" value="TMEM198"/>
</dbReference>
<dbReference type="GO" id="GO:0031410">
    <property type="term" value="C:cytoplasmic vesicle"/>
    <property type="evidence" value="ECO:0007669"/>
    <property type="project" value="TreeGrafter"/>
</dbReference>
<evidence type="ECO:0000256" key="7">
    <source>
        <dbReference type="SAM" id="MobiDB-lite"/>
    </source>
</evidence>
<evidence type="ECO:0000256" key="6">
    <source>
        <dbReference type="ARBA" id="ARBA00049737"/>
    </source>
</evidence>
<gene>
    <name evidence="10" type="ORF">NHX12_014869</name>
</gene>
<feature type="transmembrane region" description="Helical" evidence="8">
    <location>
        <begin position="126"/>
        <end position="144"/>
    </location>
</feature>
<feature type="transmembrane region" description="Helical" evidence="8">
    <location>
        <begin position="156"/>
        <end position="177"/>
    </location>
</feature>
<evidence type="ECO:0000313" key="11">
    <source>
        <dbReference type="Proteomes" id="UP001148018"/>
    </source>
</evidence>
<comment type="caution">
    <text evidence="10">The sequence shown here is derived from an EMBL/GenBank/DDBJ whole genome shotgun (WGS) entry which is preliminary data.</text>
</comment>
<feature type="compositionally biased region" description="Low complexity" evidence="7">
    <location>
        <begin position="489"/>
        <end position="510"/>
    </location>
</feature>
<keyword evidence="11" id="KW-1185">Reference proteome</keyword>
<evidence type="ECO:0000256" key="3">
    <source>
        <dbReference type="ARBA" id="ARBA00022692"/>
    </source>
</evidence>
<feature type="transmembrane region" description="Helical" evidence="8">
    <location>
        <begin position="71"/>
        <end position="88"/>
    </location>
</feature>
<name>A0A9Q0D8V4_9TELE</name>
<feature type="transmembrane region" description="Helical" evidence="8">
    <location>
        <begin position="189"/>
        <end position="212"/>
    </location>
</feature>
<dbReference type="PANTHER" id="PTHR31247:SF16">
    <property type="entry name" value="TRANSMEMBRANE PROTEIN 198-B"/>
    <property type="match status" value="1"/>
</dbReference>
<dbReference type="PANTHER" id="PTHR31247">
    <property type="entry name" value="TRANSMEMBRANE PROTEIN 198 FAMILY MEMBER"/>
    <property type="match status" value="1"/>
</dbReference>
<feature type="region of interest" description="Disordered" evidence="7">
    <location>
        <begin position="286"/>
        <end position="617"/>
    </location>
</feature>
<dbReference type="OrthoDB" id="115781at2759"/>
<keyword evidence="5 8" id="KW-0472">Membrane</keyword>